<proteinExistence type="predicted"/>
<dbReference type="EMBL" id="LJBN01000158">
    <property type="protein sequence ID" value="OOQ86054.1"/>
    <property type="molecule type" value="Genomic_DNA"/>
</dbReference>
<name>A0A1S9RKK1_PENBI</name>
<organism evidence="2 3">
    <name type="scientific">Penicillium brasilianum</name>
    <dbReference type="NCBI Taxonomy" id="104259"/>
    <lineage>
        <taxon>Eukaryota</taxon>
        <taxon>Fungi</taxon>
        <taxon>Dikarya</taxon>
        <taxon>Ascomycota</taxon>
        <taxon>Pezizomycotina</taxon>
        <taxon>Eurotiomycetes</taxon>
        <taxon>Eurotiomycetidae</taxon>
        <taxon>Eurotiales</taxon>
        <taxon>Aspergillaceae</taxon>
        <taxon>Penicillium</taxon>
    </lineage>
</organism>
<dbReference type="Proteomes" id="UP000190744">
    <property type="component" value="Unassembled WGS sequence"/>
</dbReference>
<feature type="region of interest" description="Disordered" evidence="1">
    <location>
        <begin position="207"/>
        <end position="228"/>
    </location>
</feature>
<feature type="region of interest" description="Disordered" evidence="1">
    <location>
        <begin position="1"/>
        <end position="39"/>
    </location>
</feature>
<sequence length="378" mass="41638">MSNNQPTPGDTTPHQPIHMDTDTASDSEPHLPTAGAHLHTYISVDTDSEDGGMQLEPADGEMLHFAEDDSDIEFDERIMGVAMEEDRDENDFTTRAVNPHSAVPNAHNTPSQPGNRDDPSLGFYPPRERHRAVRPRRLRTDGHLSEEQHAALAVLSNWELLVTHALNSHRTIPQTRRRFQAKLLAPNNPGLENDLYASRFVVPASKSELLPPAGSSTGASGATRGYETASGADNTTAFLVPGSYREVVDGDERSWWPMGKPRVKRKSDRGRNLGQYKATHGTKMDIQKDHEHRQGFKGKGLSQILVIVFLPLLRVEKTLCVTDLFALRNFTAAHAGPMCLDVHGRQSSRRAGLGPRFDVERVQAVRGVEPGPAVSHDG</sequence>
<feature type="compositionally biased region" description="Polar residues" evidence="1">
    <location>
        <begin position="1"/>
        <end position="14"/>
    </location>
</feature>
<gene>
    <name evidence="2" type="ORF">PEBR_23692</name>
</gene>
<comment type="caution">
    <text evidence="2">The sequence shown here is derived from an EMBL/GenBank/DDBJ whole genome shotgun (WGS) entry which is preliminary data.</text>
</comment>
<protein>
    <submittedName>
        <fullName evidence="2">Uncharacterized protein</fullName>
    </submittedName>
</protein>
<evidence type="ECO:0000313" key="3">
    <source>
        <dbReference type="Proteomes" id="UP000190744"/>
    </source>
</evidence>
<evidence type="ECO:0000313" key="2">
    <source>
        <dbReference type="EMBL" id="OOQ86054.1"/>
    </source>
</evidence>
<dbReference type="AlphaFoldDB" id="A0A1S9RKK1"/>
<feature type="compositionally biased region" description="Low complexity" evidence="1">
    <location>
        <begin position="213"/>
        <end position="223"/>
    </location>
</feature>
<evidence type="ECO:0000256" key="1">
    <source>
        <dbReference type="SAM" id="MobiDB-lite"/>
    </source>
</evidence>
<accession>A0A1S9RKK1</accession>
<reference evidence="3" key="1">
    <citation type="submission" date="2015-09" db="EMBL/GenBank/DDBJ databases">
        <authorList>
            <person name="Fill T.P."/>
            <person name="Baretta J.F."/>
            <person name="de Almeida L.G."/>
            <person name="Rocha M."/>
            <person name="de Souza D.H."/>
            <person name="Malavazi I."/>
            <person name="Cerdeira L.T."/>
            <person name="Hong H."/>
            <person name="Samborskyy M."/>
            <person name="de Vasconcelos A.T."/>
            <person name="Leadlay P."/>
            <person name="Rodrigues-Filho E."/>
        </authorList>
    </citation>
    <scope>NUCLEOTIDE SEQUENCE [LARGE SCALE GENOMIC DNA]</scope>
    <source>
        <strain evidence="3">LaBioMMi 136</strain>
    </source>
</reference>
<feature type="region of interest" description="Disordered" evidence="1">
    <location>
        <begin position="95"/>
        <end position="129"/>
    </location>
</feature>